<dbReference type="KEGG" id="slx:SLAV_06325"/>
<accession>A0A2K8PAM5</accession>
<sequence>MARSGVPAFGSVDELMDLLHAHHEAPDASDRDLGLQTAALLRRSHPFDKELQVAGLVHGLGRLLSREACLGAPADPAERTAEAVRPLLGDRVARLLRPPAPGSAGADPEAETLRQAARAGRAAGLDAGVVEDWRPVLELVAAGAYQL</sequence>
<dbReference type="SUPFAM" id="SSF109604">
    <property type="entry name" value="HD-domain/PDEase-like"/>
    <property type="match status" value="1"/>
</dbReference>
<gene>
    <name evidence="1" type="ORF">SLAV_06325</name>
</gene>
<dbReference type="EMBL" id="CP024985">
    <property type="protein sequence ID" value="ATZ23170.1"/>
    <property type="molecule type" value="Genomic_DNA"/>
</dbReference>
<evidence type="ECO:0000313" key="2">
    <source>
        <dbReference type="Proteomes" id="UP000231791"/>
    </source>
</evidence>
<evidence type="ECO:0000313" key="1">
    <source>
        <dbReference type="EMBL" id="ATZ23170.1"/>
    </source>
</evidence>
<dbReference type="AlphaFoldDB" id="A0A2K8PAM5"/>
<name>A0A2K8PAM5_STRLA</name>
<protein>
    <submittedName>
        <fullName evidence="1">Uncharacterized protein</fullName>
    </submittedName>
</protein>
<reference evidence="1 2" key="1">
    <citation type="submission" date="2017-11" db="EMBL/GenBank/DDBJ databases">
        <title>Complete genome sequence of Streptomyces lavendulae subsp. lavendulae CCM 3239 (formerly 'Streptomyces aureofaciens CCM 3239'), the producer of the angucycline-type antibiotic auricin.</title>
        <authorList>
            <person name="Busche T."/>
            <person name="Novakova R."/>
            <person name="Al'Dilaimi A."/>
            <person name="Homerova D."/>
            <person name="Feckova L."/>
            <person name="Rezuchova B."/>
            <person name="Mingyar E."/>
            <person name="Csolleiova D."/>
            <person name="Bekeova C."/>
            <person name="Winkler A."/>
            <person name="Sevcikova B."/>
            <person name="Kalinowski J."/>
            <person name="Kormanec J."/>
            <person name="Ruckert C."/>
        </authorList>
    </citation>
    <scope>NUCLEOTIDE SEQUENCE [LARGE SCALE GENOMIC DNA]</scope>
    <source>
        <strain evidence="1 2">CCM 3239</strain>
    </source>
</reference>
<keyword evidence="2" id="KW-1185">Reference proteome</keyword>
<dbReference type="Proteomes" id="UP000231791">
    <property type="component" value="Chromosome"/>
</dbReference>
<proteinExistence type="predicted"/>
<dbReference type="Gene3D" id="1.10.3210.10">
    <property type="entry name" value="Hypothetical protein af1432"/>
    <property type="match status" value="1"/>
</dbReference>
<organism evidence="1 2">
    <name type="scientific">Streptomyces lavendulae subsp. lavendulae</name>
    <dbReference type="NCBI Taxonomy" id="58340"/>
    <lineage>
        <taxon>Bacteria</taxon>
        <taxon>Bacillati</taxon>
        <taxon>Actinomycetota</taxon>
        <taxon>Actinomycetes</taxon>
        <taxon>Kitasatosporales</taxon>
        <taxon>Streptomycetaceae</taxon>
        <taxon>Streptomyces</taxon>
    </lineage>
</organism>